<protein>
    <submittedName>
        <fullName evidence="3">Tripartite tricarboxylate transporter permease</fullName>
    </submittedName>
</protein>
<name>A0A6L5XHL2_9BACT</name>
<keyword evidence="4" id="KW-1185">Reference proteome</keyword>
<dbReference type="PANTHER" id="PTHR35342">
    <property type="entry name" value="TRICARBOXYLIC TRANSPORT PROTEIN"/>
    <property type="match status" value="1"/>
</dbReference>
<dbReference type="InterPro" id="IPR002823">
    <property type="entry name" value="DUF112_TM"/>
</dbReference>
<reference evidence="3 4" key="1">
    <citation type="submission" date="2019-09" db="EMBL/GenBank/DDBJ databases">
        <title>In-depth cultivation of the pig gut microbiome towards novel bacterial diversity and tailored functional studies.</title>
        <authorList>
            <person name="Wylensek D."/>
            <person name="Hitch T.C.A."/>
            <person name="Clavel T."/>
        </authorList>
    </citation>
    <scope>NUCLEOTIDE SEQUENCE [LARGE SCALE GENOMIC DNA]</scope>
    <source>
        <strain evidence="3 4">PG-178-WT-4</strain>
    </source>
</reference>
<dbReference type="PANTHER" id="PTHR35342:SF5">
    <property type="entry name" value="TRICARBOXYLIC TRANSPORT PROTEIN"/>
    <property type="match status" value="1"/>
</dbReference>
<organism evidence="3 4">
    <name type="scientific">Desulfovibrio porci</name>
    <dbReference type="NCBI Taxonomy" id="2605782"/>
    <lineage>
        <taxon>Bacteria</taxon>
        <taxon>Pseudomonadati</taxon>
        <taxon>Thermodesulfobacteriota</taxon>
        <taxon>Desulfovibrionia</taxon>
        <taxon>Desulfovibrionales</taxon>
        <taxon>Desulfovibrionaceae</taxon>
        <taxon>Desulfovibrio</taxon>
    </lineage>
</organism>
<dbReference type="Proteomes" id="UP000477488">
    <property type="component" value="Unassembled WGS sequence"/>
</dbReference>
<feature type="transmembrane region" description="Helical" evidence="1">
    <location>
        <begin position="195"/>
        <end position="215"/>
    </location>
</feature>
<sequence length="500" mass="52629">MEFFQYLPDVFSWLNLLVLIASSIGGLFFGAMPGLSPTMAVALMVPFTFYMPPTTSLIMLGAVYTSSVAGGSISAILLSIPGAPASIATLMEGPAMAKQGRGEEALYTSFCAHVVGGVFGVLVLLCFAPPLARFAMRFGPSELFWTAIFGITVITGLSSGGMLKGLFGGALGMLISTIGYSQISGEPRFIFHEDLSSGIALVPALIGFFAVPQVIDLMRDAHVKLAKLDVKAKKGMLRRVVKSLATYARTLTLGSTLGTVVGIIPGAGGQIAGLMAYDQVKKLSKHPERFGQGNPEGLCASESANNATVGPALIPMLTLGIPGSPTAAVLLGGLLIHGLFPGPDLFTKHAGVTYTFLGGLLLAQFAMFALGILASRYSQYVANVPNHIMFGAVVILCVFGSYCVSNNFTDVLIMFVLGMAMFALDKLGFPSAPLVLGIILGPIAEENFLRGRMIAETDVGLFSYFCTGELNLILIALSVFSFAWGIVGEIKYARKRAAEA</sequence>
<feature type="transmembrane region" description="Helical" evidence="1">
    <location>
        <begin position="143"/>
        <end position="160"/>
    </location>
</feature>
<evidence type="ECO:0000259" key="2">
    <source>
        <dbReference type="Pfam" id="PF01970"/>
    </source>
</evidence>
<evidence type="ECO:0000313" key="3">
    <source>
        <dbReference type="EMBL" id="MSS26675.1"/>
    </source>
</evidence>
<feature type="transmembrane region" description="Helical" evidence="1">
    <location>
        <begin position="319"/>
        <end position="340"/>
    </location>
</feature>
<evidence type="ECO:0000256" key="1">
    <source>
        <dbReference type="SAM" id="Phobius"/>
    </source>
</evidence>
<feature type="transmembrane region" description="Helical" evidence="1">
    <location>
        <begin position="387"/>
        <end position="404"/>
    </location>
</feature>
<feature type="transmembrane region" description="Helical" evidence="1">
    <location>
        <begin position="57"/>
        <end position="85"/>
    </location>
</feature>
<keyword evidence="1" id="KW-1133">Transmembrane helix</keyword>
<keyword evidence="1" id="KW-0812">Transmembrane</keyword>
<feature type="transmembrane region" description="Helical" evidence="1">
    <location>
        <begin position="352"/>
        <end position="375"/>
    </location>
</feature>
<accession>A0A6L5XHL2</accession>
<proteinExistence type="predicted"/>
<feature type="transmembrane region" description="Helical" evidence="1">
    <location>
        <begin position="411"/>
        <end position="441"/>
    </location>
</feature>
<feature type="transmembrane region" description="Helical" evidence="1">
    <location>
        <begin position="105"/>
        <end position="131"/>
    </location>
</feature>
<dbReference type="EMBL" id="VUMH01000001">
    <property type="protein sequence ID" value="MSS26675.1"/>
    <property type="molecule type" value="Genomic_DNA"/>
</dbReference>
<gene>
    <name evidence="3" type="ORF">FYJ44_01130</name>
</gene>
<evidence type="ECO:0000313" key="4">
    <source>
        <dbReference type="Proteomes" id="UP000477488"/>
    </source>
</evidence>
<feature type="transmembrane region" description="Helical" evidence="1">
    <location>
        <begin position="12"/>
        <end position="45"/>
    </location>
</feature>
<comment type="caution">
    <text evidence="3">The sequence shown here is derived from an EMBL/GenBank/DDBJ whole genome shotgun (WGS) entry which is preliminary data.</text>
</comment>
<keyword evidence="1" id="KW-0472">Membrane</keyword>
<feature type="transmembrane region" description="Helical" evidence="1">
    <location>
        <begin position="461"/>
        <end position="487"/>
    </location>
</feature>
<dbReference type="Pfam" id="PF01970">
    <property type="entry name" value="TctA"/>
    <property type="match status" value="1"/>
</dbReference>
<dbReference type="AlphaFoldDB" id="A0A6L5XHL2"/>
<feature type="domain" description="DUF112" evidence="2">
    <location>
        <begin position="16"/>
        <end position="436"/>
    </location>
</feature>
<dbReference type="RefSeq" id="WP_154508386.1">
    <property type="nucleotide sequence ID" value="NZ_VUMH01000001.1"/>
</dbReference>